<evidence type="ECO:0000313" key="2">
    <source>
        <dbReference type="Proteomes" id="UP000193144"/>
    </source>
</evidence>
<comment type="caution">
    <text evidence="1">The sequence shown here is derived from an EMBL/GenBank/DDBJ whole genome shotgun (WGS) entry which is preliminary data.</text>
</comment>
<dbReference type="AlphaFoldDB" id="A0A1Y1YLA8"/>
<organism evidence="1 2">
    <name type="scientific">Clohesyomyces aquaticus</name>
    <dbReference type="NCBI Taxonomy" id="1231657"/>
    <lineage>
        <taxon>Eukaryota</taxon>
        <taxon>Fungi</taxon>
        <taxon>Dikarya</taxon>
        <taxon>Ascomycota</taxon>
        <taxon>Pezizomycotina</taxon>
        <taxon>Dothideomycetes</taxon>
        <taxon>Pleosporomycetidae</taxon>
        <taxon>Pleosporales</taxon>
        <taxon>Lindgomycetaceae</taxon>
        <taxon>Clohesyomyces</taxon>
    </lineage>
</organism>
<name>A0A1Y1YLA8_9PLEO</name>
<accession>A0A1Y1YLA8</accession>
<reference evidence="1 2" key="1">
    <citation type="submission" date="2016-07" db="EMBL/GenBank/DDBJ databases">
        <title>Pervasive Adenine N6-methylation of Active Genes in Fungi.</title>
        <authorList>
            <consortium name="DOE Joint Genome Institute"/>
            <person name="Mondo S.J."/>
            <person name="Dannebaum R.O."/>
            <person name="Kuo R.C."/>
            <person name="Labutti K."/>
            <person name="Haridas S."/>
            <person name="Kuo A."/>
            <person name="Salamov A."/>
            <person name="Ahrendt S.R."/>
            <person name="Lipzen A."/>
            <person name="Sullivan W."/>
            <person name="Andreopoulos W.B."/>
            <person name="Clum A."/>
            <person name="Lindquist E."/>
            <person name="Daum C."/>
            <person name="Ramamoorthy G.K."/>
            <person name="Gryganskyi A."/>
            <person name="Culley D."/>
            <person name="Magnuson J.K."/>
            <person name="James T.Y."/>
            <person name="O'Malley M.A."/>
            <person name="Stajich J.E."/>
            <person name="Spatafora J.W."/>
            <person name="Visel A."/>
            <person name="Grigoriev I.V."/>
        </authorList>
    </citation>
    <scope>NUCLEOTIDE SEQUENCE [LARGE SCALE GENOMIC DNA]</scope>
    <source>
        <strain evidence="1 2">CBS 115471</strain>
    </source>
</reference>
<evidence type="ECO:0000313" key="1">
    <source>
        <dbReference type="EMBL" id="ORX98775.1"/>
    </source>
</evidence>
<dbReference type="EMBL" id="MCFA01000209">
    <property type="protein sequence ID" value="ORX98775.1"/>
    <property type="molecule type" value="Genomic_DNA"/>
</dbReference>
<keyword evidence="2" id="KW-1185">Reference proteome</keyword>
<proteinExistence type="predicted"/>
<sequence>MATTWPACPRALAIDRAASVVVRRPRHQLARSLPGRPRPNKHHRSTCLSYHGLQIPALAPSALHGDNNRQSGQANRDRELFGRGFVLQVCFVSVQAGIPATIPVTHQAAKLHAKQRQVLDASPEGAHVSAARQHSDCDRVLMFLKTEPSLHLPCPISFLPRVEVALALTPECQPPTVSLQQPAPWLVQIVSRIVLQNEHIIIKSDTDFADLDCGSQLHTTNAYHGFTLIICRTGASINQLQFNIEFGETRSMRRVALR</sequence>
<dbReference type="Proteomes" id="UP000193144">
    <property type="component" value="Unassembled WGS sequence"/>
</dbReference>
<gene>
    <name evidence="1" type="ORF">BCR34DRAFT_593111</name>
</gene>
<protein>
    <submittedName>
        <fullName evidence="1">Uncharacterized protein</fullName>
    </submittedName>
</protein>